<sequence>MGRDPVAALAEEIVDLFAAEGYRFADGPELEAEWFVYDALNMGADHPSRAANKAFHIARPGGGSGLVLRGHTSPVQVREMLRRPVPLRMVTAGRVFRPDPLDATHSPVFHQAEGLAVAENLTMGDLRATLARFAVAMFGERTPVRLRPHSFAYTDPSAEVDVCCPACRGGGCGLCDDGWVEWGGCGMVHPRVLATCGVDPLRHAGFAFGVGIERTLMLRHGLSDIRDVIGHDRPHPGLRVPNVPRRAAEAVSPFTRRQATAHALTAAGWTELHTGPFLDQAVWDALGLGGDDPRRAALHVANPLDGQPSALRTALLPGLLAAVRTRARHASGELRVFEQGRVFSLPSGGLQPLTPPPTGTRPRPEQVEAVCSAIPPQPYQLAAAVTEARDWQAMVPVIRDVARQWAVPLRPQPGRSRGSWPWRGDRPWVRVVAGRTPVGEAGELEPTVLRRLGLPATAVALTLDLDALERRERTTRK</sequence>
<feature type="domain" description="Aminoacyl-transfer RNA synthetases class-II family profile" evidence="8">
    <location>
        <begin position="9"/>
        <end position="241"/>
    </location>
</feature>
<keyword evidence="6" id="KW-0030">Aminoacyl-tRNA synthetase</keyword>
<gene>
    <name evidence="9" type="ORF">GCM10022214_81670</name>
</gene>
<dbReference type="CDD" id="cd00496">
    <property type="entry name" value="PheRS_alpha_core"/>
    <property type="match status" value="1"/>
</dbReference>
<evidence type="ECO:0000256" key="1">
    <source>
        <dbReference type="ARBA" id="ARBA00012814"/>
    </source>
</evidence>
<evidence type="ECO:0000256" key="7">
    <source>
        <dbReference type="ARBA" id="ARBA00049255"/>
    </source>
</evidence>
<evidence type="ECO:0000313" key="9">
    <source>
        <dbReference type="EMBL" id="GAA4103140.1"/>
    </source>
</evidence>
<keyword evidence="5" id="KW-0648">Protein biosynthesis</keyword>
<evidence type="ECO:0000256" key="4">
    <source>
        <dbReference type="ARBA" id="ARBA00022840"/>
    </source>
</evidence>
<evidence type="ECO:0000256" key="3">
    <source>
        <dbReference type="ARBA" id="ARBA00022741"/>
    </source>
</evidence>
<accession>A0ABP7X2I8</accession>
<comment type="catalytic activity">
    <reaction evidence="7">
        <text>tRNA(Phe) + L-phenylalanine + ATP = L-phenylalanyl-tRNA(Phe) + AMP + diphosphate + H(+)</text>
        <dbReference type="Rhea" id="RHEA:19413"/>
        <dbReference type="Rhea" id="RHEA-COMP:9668"/>
        <dbReference type="Rhea" id="RHEA-COMP:9699"/>
        <dbReference type="ChEBI" id="CHEBI:15378"/>
        <dbReference type="ChEBI" id="CHEBI:30616"/>
        <dbReference type="ChEBI" id="CHEBI:33019"/>
        <dbReference type="ChEBI" id="CHEBI:58095"/>
        <dbReference type="ChEBI" id="CHEBI:78442"/>
        <dbReference type="ChEBI" id="CHEBI:78531"/>
        <dbReference type="ChEBI" id="CHEBI:456215"/>
        <dbReference type="EC" id="6.1.1.20"/>
    </reaction>
</comment>
<dbReference type="Gene3D" id="3.30.930.10">
    <property type="entry name" value="Bira Bifunctional Protein, Domain 2"/>
    <property type="match status" value="2"/>
</dbReference>
<keyword evidence="2" id="KW-0436">Ligase</keyword>
<evidence type="ECO:0000256" key="6">
    <source>
        <dbReference type="ARBA" id="ARBA00023146"/>
    </source>
</evidence>
<evidence type="ECO:0000313" key="10">
    <source>
        <dbReference type="Proteomes" id="UP001500683"/>
    </source>
</evidence>
<evidence type="ECO:0000256" key="5">
    <source>
        <dbReference type="ARBA" id="ARBA00022917"/>
    </source>
</evidence>
<dbReference type="Pfam" id="PF17759">
    <property type="entry name" value="tRNA_synthFbeta"/>
    <property type="match status" value="1"/>
</dbReference>
<protein>
    <recommendedName>
        <fullName evidence="1">phenylalanine--tRNA ligase</fullName>
        <ecNumber evidence="1">6.1.1.20</ecNumber>
    </recommendedName>
</protein>
<organism evidence="9 10">
    <name type="scientific">Actinomadura miaoliensis</name>
    <dbReference type="NCBI Taxonomy" id="430685"/>
    <lineage>
        <taxon>Bacteria</taxon>
        <taxon>Bacillati</taxon>
        <taxon>Actinomycetota</taxon>
        <taxon>Actinomycetes</taxon>
        <taxon>Streptosporangiales</taxon>
        <taxon>Thermomonosporaceae</taxon>
        <taxon>Actinomadura</taxon>
    </lineage>
</organism>
<dbReference type="PANTHER" id="PTHR11538:SF41">
    <property type="entry name" value="PHENYLALANINE--TRNA LIGASE, MITOCHONDRIAL"/>
    <property type="match status" value="1"/>
</dbReference>
<dbReference type="Pfam" id="PF01409">
    <property type="entry name" value="tRNA-synt_2d"/>
    <property type="match status" value="1"/>
</dbReference>
<name>A0ABP7X2I8_9ACTN</name>
<dbReference type="EC" id="6.1.1.20" evidence="1"/>
<keyword evidence="10" id="KW-1185">Reference proteome</keyword>
<dbReference type="InterPro" id="IPR002319">
    <property type="entry name" value="Phenylalanyl-tRNA_Synthase"/>
</dbReference>
<keyword evidence="3" id="KW-0547">Nucleotide-binding</keyword>
<dbReference type="EMBL" id="BAAAZG010000070">
    <property type="protein sequence ID" value="GAA4103140.1"/>
    <property type="molecule type" value="Genomic_DNA"/>
</dbReference>
<dbReference type="PROSITE" id="PS50862">
    <property type="entry name" value="AA_TRNA_LIGASE_II"/>
    <property type="match status" value="1"/>
</dbReference>
<dbReference type="InterPro" id="IPR006195">
    <property type="entry name" value="aa-tRNA-synth_II"/>
</dbReference>
<reference evidence="10" key="1">
    <citation type="journal article" date="2019" name="Int. J. Syst. Evol. Microbiol.">
        <title>The Global Catalogue of Microorganisms (GCM) 10K type strain sequencing project: providing services to taxonomists for standard genome sequencing and annotation.</title>
        <authorList>
            <consortium name="The Broad Institute Genomics Platform"/>
            <consortium name="The Broad Institute Genome Sequencing Center for Infectious Disease"/>
            <person name="Wu L."/>
            <person name="Ma J."/>
        </authorList>
    </citation>
    <scope>NUCLEOTIDE SEQUENCE [LARGE SCALE GENOMIC DNA]</scope>
    <source>
        <strain evidence="10">JCM 16702</strain>
    </source>
</reference>
<dbReference type="InterPro" id="IPR041616">
    <property type="entry name" value="PheRS_beta_core"/>
</dbReference>
<keyword evidence="4" id="KW-0067">ATP-binding</keyword>
<dbReference type="Proteomes" id="UP001500683">
    <property type="component" value="Unassembled WGS sequence"/>
</dbReference>
<dbReference type="SUPFAM" id="SSF55681">
    <property type="entry name" value="Class II aaRS and biotin synthetases"/>
    <property type="match status" value="2"/>
</dbReference>
<evidence type="ECO:0000259" key="8">
    <source>
        <dbReference type="PROSITE" id="PS50862"/>
    </source>
</evidence>
<evidence type="ECO:0000256" key="2">
    <source>
        <dbReference type="ARBA" id="ARBA00022598"/>
    </source>
</evidence>
<dbReference type="RefSeq" id="WP_344958363.1">
    <property type="nucleotide sequence ID" value="NZ_BAAAZG010000070.1"/>
</dbReference>
<comment type="caution">
    <text evidence="9">The sequence shown here is derived from an EMBL/GenBank/DDBJ whole genome shotgun (WGS) entry which is preliminary data.</text>
</comment>
<dbReference type="InterPro" id="IPR045864">
    <property type="entry name" value="aa-tRNA-synth_II/BPL/LPL"/>
</dbReference>
<dbReference type="PANTHER" id="PTHR11538">
    <property type="entry name" value="PHENYLALANYL-TRNA SYNTHETASE"/>
    <property type="match status" value="1"/>
</dbReference>
<proteinExistence type="predicted"/>